<protein>
    <submittedName>
        <fullName evidence="1">Uncharacterized protein</fullName>
    </submittedName>
</protein>
<dbReference type="Proteomes" id="UP000237271">
    <property type="component" value="Unassembled WGS sequence"/>
</dbReference>
<dbReference type="EMBL" id="NCKW01005221">
    <property type="protein sequence ID" value="POM73242.1"/>
    <property type="molecule type" value="Genomic_DNA"/>
</dbReference>
<reference evidence="1 2" key="1">
    <citation type="journal article" date="2017" name="Genome Biol. Evol.">
        <title>Phytophthora megakarya and P. palmivora, closely related causal agents of cacao black pod rot, underwent increases in genome sizes and gene numbers by different mechanisms.</title>
        <authorList>
            <person name="Ali S.S."/>
            <person name="Shao J."/>
            <person name="Lary D.J."/>
            <person name="Kronmiller B."/>
            <person name="Shen D."/>
            <person name="Strem M.D."/>
            <person name="Amoako-Attah I."/>
            <person name="Akrofi A.Y."/>
            <person name="Begoude B.A."/>
            <person name="Ten Hoopen G.M."/>
            <person name="Coulibaly K."/>
            <person name="Kebe B.I."/>
            <person name="Melnick R.L."/>
            <person name="Guiltinan M.J."/>
            <person name="Tyler B.M."/>
            <person name="Meinhardt L.W."/>
            <person name="Bailey B.A."/>
        </authorList>
    </citation>
    <scope>NUCLEOTIDE SEQUENCE [LARGE SCALE GENOMIC DNA]</scope>
    <source>
        <strain evidence="2">sbr112.9</strain>
    </source>
</reference>
<gene>
    <name evidence="1" type="ORF">PHPALM_9928</name>
</gene>
<sequence>MVQSLCSKFESRVKVSDDADESAKGVATKSTELLQPARARRRDARDVKLAPVLLTSEVVKETDVTANARSNNLNKFLRSYASNLDHAISAERRVVMTTDVISAERSRVMSTGAEDDVEQPLLDQTDEIAAPPSDALVDSDESDMALDLDLQTLRLEVECSNQCDSPPTAGSEEEVTVLVDATDCGPVVDESLGESDEGNNVDTTTKLSKAFTITDWKISDITKLSDCNPELCLDPPAKAALDLFKQQVPSNRRARTIATLNF</sequence>
<keyword evidence="2" id="KW-1185">Reference proteome</keyword>
<comment type="caution">
    <text evidence="1">The sequence shown here is derived from an EMBL/GenBank/DDBJ whole genome shotgun (WGS) entry which is preliminary data.</text>
</comment>
<evidence type="ECO:0000313" key="1">
    <source>
        <dbReference type="EMBL" id="POM73242.1"/>
    </source>
</evidence>
<organism evidence="1 2">
    <name type="scientific">Phytophthora palmivora</name>
    <dbReference type="NCBI Taxonomy" id="4796"/>
    <lineage>
        <taxon>Eukaryota</taxon>
        <taxon>Sar</taxon>
        <taxon>Stramenopiles</taxon>
        <taxon>Oomycota</taxon>
        <taxon>Peronosporomycetes</taxon>
        <taxon>Peronosporales</taxon>
        <taxon>Peronosporaceae</taxon>
        <taxon>Phytophthora</taxon>
    </lineage>
</organism>
<dbReference type="OrthoDB" id="124420at2759"/>
<name>A0A2P4Y5Z7_9STRA</name>
<accession>A0A2P4Y5Z7</accession>
<evidence type="ECO:0000313" key="2">
    <source>
        <dbReference type="Proteomes" id="UP000237271"/>
    </source>
</evidence>
<proteinExistence type="predicted"/>
<dbReference type="AlphaFoldDB" id="A0A2P4Y5Z7"/>